<evidence type="ECO:0000256" key="4">
    <source>
        <dbReference type="ARBA" id="ARBA00023143"/>
    </source>
</evidence>
<dbReference type="RefSeq" id="WP_248733280.1">
    <property type="nucleotide sequence ID" value="NZ_CALBWS010000001.1"/>
</dbReference>
<organism evidence="8 9">
    <name type="scientific">Neobacillus rhizosphaerae</name>
    <dbReference type="NCBI Taxonomy" id="2880965"/>
    <lineage>
        <taxon>Bacteria</taxon>
        <taxon>Bacillati</taxon>
        <taxon>Bacillota</taxon>
        <taxon>Bacilli</taxon>
        <taxon>Bacillales</taxon>
        <taxon>Bacillaceae</taxon>
        <taxon>Neobacillus</taxon>
    </lineage>
</organism>
<keyword evidence="4 5" id="KW-0975">Bacterial flagellum</keyword>
<evidence type="ECO:0000256" key="3">
    <source>
        <dbReference type="ARBA" id="ARBA00023054"/>
    </source>
</evidence>
<dbReference type="Pfam" id="PF07195">
    <property type="entry name" value="FliD_C"/>
    <property type="match status" value="1"/>
</dbReference>
<protein>
    <recommendedName>
        <fullName evidence="5">Flagellar hook-associated protein 2</fullName>
        <shortName evidence="5">HAP2</shortName>
    </recommendedName>
    <alternativeName>
        <fullName evidence="5">Flagellar cap protein</fullName>
    </alternativeName>
</protein>
<accession>A0ABM9EK17</accession>
<evidence type="ECO:0000313" key="8">
    <source>
        <dbReference type="EMBL" id="CAH2712911.1"/>
    </source>
</evidence>
<name>A0ABM9EK17_9BACI</name>
<evidence type="ECO:0000256" key="5">
    <source>
        <dbReference type="RuleBase" id="RU362066"/>
    </source>
</evidence>
<dbReference type="InterPro" id="IPR040026">
    <property type="entry name" value="FliD"/>
</dbReference>
<evidence type="ECO:0000256" key="2">
    <source>
        <dbReference type="ARBA" id="ARBA00011255"/>
    </source>
</evidence>
<sequence length="516" mass="56085">MVNLTTHISGLASGLDTEKIVSDMMKVNRIPLDKLQQAKTLNKWKTDAYREINLKIASFRDAMQDLRLQGTFNAQKVSSSNASIDVSMVGESKLLNFTISEAKLATSATGSSVSFDTKIGNGKDKIDPNAVADITFNLNGIEITIPKDSTFDQAIAQINSKSADTNAKVANVGGSLVFSSTEAGAGKPITISNSSPETQSLLKITNGATNAANPAEQFPNGTYSNGQAAESGYVVINGTKITVSDNTFTYDGVQIKLKAEVSAGNPASVSVASDTDKIFDKLKIFVDKYNELVKDFNDKLSESKNRKYPPLTEAQKKDMKEADIKLWEDKAKSGLLANDPAIRQFLTQLRSSMSEIIKGEGINPSFDSLPEIGITTSKDYKDNGKLVLDESKLKSLLTTNLTDIQKMFSTKFETDNPNDTTITSADKHKNSGFAIRVYDRISDTLSQLKVKAGAPGTISVNSVLGKEAASIDERMVKVQNRVYAQEQALWTKFNAMEKALQQLNSQSSFWSNQLGQ</sequence>
<dbReference type="PANTHER" id="PTHR30288">
    <property type="entry name" value="FLAGELLAR CAP/ASSEMBLY PROTEIN FLID"/>
    <property type="match status" value="1"/>
</dbReference>
<dbReference type="InterPro" id="IPR010809">
    <property type="entry name" value="FliD_C"/>
</dbReference>
<keyword evidence="9" id="KW-1185">Reference proteome</keyword>
<dbReference type="Pfam" id="PF02465">
    <property type="entry name" value="FliD_N"/>
    <property type="match status" value="1"/>
</dbReference>
<dbReference type="InterPro" id="IPR003481">
    <property type="entry name" value="FliD_N"/>
</dbReference>
<feature type="domain" description="Flagellar hook-associated protein 2 N-terminal" evidence="6">
    <location>
        <begin position="13"/>
        <end position="107"/>
    </location>
</feature>
<dbReference type="EMBL" id="CALBWS010000001">
    <property type="protein sequence ID" value="CAH2712911.1"/>
    <property type="molecule type" value="Genomic_DNA"/>
</dbReference>
<comment type="subunit">
    <text evidence="2 5">Homopentamer.</text>
</comment>
<evidence type="ECO:0000259" key="6">
    <source>
        <dbReference type="Pfam" id="PF02465"/>
    </source>
</evidence>
<evidence type="ECO:0000313" key="9">
    <source>
        <dbReference type="Proteomes" id="UP000838308"/>
    </source>
</evidence>
<keyword evidence="8" id="KW-0969">Cilium</keyword>
<reference evidence="8" key="1">
    <citation type="submission" date="2022-04" db="EMBL/GenBank/DDBJ databases">
        <authorList>
            <person name="Criscuolo A."/>
        </authorList>
    </citation>
    <scope>NUCLEOTIDE SEQUENCE</scope>
    <source>
        <strain evidence="8">CIP111895</strain>
    </source>
</reference>
<gene>
    <name evidence="8" type="primary">fliD</name>
    <name evidence="8" type="ORF">BACCIP111895_00044</name>
</gene>
<keyword evidence="8" id="KW-0282">Flagellum</keyword>
<comment type="subcellular location">
    <subcellularLocation>
        <location evidence="5">Secreted</location>
    </subcellularLocation>
    <subcellularLocation>
        <location evidence="5">Bacterial flagellum</location>
    </subcellularLocation>
</comment>
<evidence type="ECO:0000259" key="7">
    <source>
        <dbReference type="Pfam" id="PF07195"/>
    </source>
</evidence>
<keyword evidence="8" id="KW-0966">Cell projection</keyword>
<keyword evidence="5" id="KW-0964">Secreted</keyword>
<keyword evidence="3" id="KW-0175">Coiled coil</keyword>
<comment type="function">
    <text evidence="5">Required for morphogenesis and for the elongation of the flagellar filament by facilitating polymerization of the flagellin monomers at the tip of growing filament. Forms a capping structure, which prevents flagellin subunits (transported through the central channel of the flagellum) from leaking out without polymerization at the distal end.</text>
</comment>
<proteinExistence type="inferred from homology"/>
<comment type="caution">
    <text evidence="8">The sequence shown here is derived from an EMBL/GenBank/DDBJ whole genome shotgun (WGS) entry which is preliminary data.</text>
</comment>
<feature type="domain" description="Flagellar hook-associated protein 2 C-terminal" evidence="7">
    <location>
        <begin position="230"/>
        <end position="505"/>
    </location>
</feature>
<dbReference type="PANTHER" id="PTHR30288:SF0">
    <property type="entry name" value="FLAGELLAR HOOK-ASSOCIATED PROTEIN 2"/>
    <property type="match status" value="1"/>
</dbReference>
<dbReference type="Proteomes" id="UP000838308">
    <property type="component" value="Unassembled WGS sequence"/>
</dbReference>
<comment type="similarity">
    <text evidence="1 5">Belongs to the FliD family.</text>
</comment>
<evidence type="ECO:0000256" key="1">
    <source>
        <dbReference type="ARBA" id="ARBA00009764"/>
    </source>
</evidence>